<dbReference type="PANTHER" id="PTHR11215">
    <property type="entry name" value="METAL DEPENDENT HYDROLASE - RELATED"/>
    <property type="match status" value="1"/>
</dbReference>
<dbReference type="Proteomes" id="UP001589773">
    <property type="component" value="Unassembled WGS sequence"/>
</dbReference>
<evidence type="ECO:0000313" key="2">
    <source>
        <dbReference type="EMBL" id="MFC0253967.1"/>
    </source>
</evidence>
<sequence length="335" mass="35881">MVIVTHNGKFHADDAWAVAALHILFPDAAIVRTREPALIEAADFVVDVGGIWDPAAGRFDHHQKGFGGARASGVPYASAGLVWREYGGRCVAALALAHTGQQLDEDTAQGLAYAIDADIVQYLDLSDVGAAKNAPGGYGLSAVVSGYNPNWMDEERLGYGEQAEAYRLAQFRKAMAFLADVMINAVKYRVGALAALAQVRQSEALENGRLLFLKNAALPWSSVVRKEMPKVLFVLSHSLSEDRYMLHTVPATTDTFEARADLPESWAGLRDADLAAVTGVPDAKFCHNGRFIAAAKSYEGAYAMALQALKAVDDGLTPVFERPPLTPPLASAVAP</sequence>
<dbReference type="InterPro" id="IPR003226">
    <property type="entry name" value="MYG1_exonuclease"/>
</dbReference>
<name>A0ABV6FKX6_9BURK</name>
<dbReference type="RefSeq" id="WP_379681194.1">
    <property type="nucleotide sequence ID" value="NZ_JBHLWP010000017.1"/>
</dbReference>
<gene>
    <name evidence="2" type="ORF">ACFFJK_18875</name>
</gene>
<organism evidence="2 3">
    <name type="scientific">Massilia consociata</name>
    <dbReference type="NCBI Taxonomy" id="760117"/>
    <lineage>
        <taxon>Bacteria</taxon>
        <taxon>Pseudomonadati</taxon>
        <taxon>Pseudomonadota</taxon>
        <taxon>Betaproteobacteria</taxon>
        <taxon>Burkholderiales</taxon>
        <taxon>Oxalobacteraceae</taxon>
        <taxon>Telluria group</taxon>
        <taxon>Massilia</taxon>
    </lineage>
</organism>
<dbReference type="Pfam" id="PF03690">
    <property type="entry name" value="MYG1_exonuc"/>
    <property type="match status" value="1"/>
</dbReference>
<accession>A0ABV6FKX6</accession>
<proteinExistence type="inferred from homology"/>
<comment type="caution">
    <text evidence="2">The sequence shown here is derived from an EMBL/GenBank/DDBJ whole genome shotgun (WGS) entry which is preliminary data.</text>
</comment>
<keyword evidence="3" id="KW-1185">Reference proteome</keyword>
<protein>
    <submittedName>
        <fullName evidence="2">MYG1 family protein</fullName>
    </submittedName>
</protein>
<reference evidence="2 3" key="1">
    <citation type="submission" date="2024-09" db="EMBL/GenBank/DDBJ databases">
        <authorList>
            <person name="Sun Q."/>
            <person name="Mori K."/>
        </authorList>
    </citation>
    <scope>NUCLEOTIDE SEQUENCE [LARGE SCALE GENOMIC DNA]</scope>
    <source>
        <strain evidence="2 3">CCM 7792</strain>
    </source>
</reference>
<evidence type="ECO:0000313" key="3">
    <source>
        <dbReference type="Proteomes" id="UP001589773"/>
    </source>
</evidence>
<dbReference type="PANTHER" id="PTHR11215:SF1">
    <property type="entry name" value="MYG1 EXONUCLEASE"/>
    <property type="match status" value="1"/>
</dbReference>
<evidence type="ECO:0000256" key="1">
    <source>
        <dbReference type="ARBA" id="ARBA00010105"/>
    </source>
</evidence>
<dbReference type="EMBL" id="JBHLWP010000017">
    <property type="protein sequence ID" value="MFC0253967.1"/>
    <property type="molecule type" value="Genomic_DNA"/>
</dbReference>
<comment type="similarity">
    <text evidence="1">Belongs to the MYG1 family.</text>
</comment>